<accession>A0A976BG02</accession>
<evidence type="ECO:0000313" key="2">
    <source>
        <dbReference type="Proteomes" id="UP000256862"/>
    </source>
</evidence>
<comment type="caution">
    <text evidence="1">The sequence shown here is derived from an EMBL/GenBank/DDBJ whole genome shotgun (WGS) entry which is preliminary data.</text>
</comment>
<evidence type="ECO:0000313" key="1">
    <source>
        <dbReference type="EMBL" id="SPC17285.1"/>
    </source>
</evidence>
<dbReference type="EMBL" id="OGUS01000131">
    <property type="protein sequence ID" value="SPC17285.1"/>
    <property type="molecule type" value="Genomic_DNA"/>
</dbReference>
<protein>
    <submittedName>
        <fullName evidence="1">Uncharacterized protein</fullName>
    </submittedName>
</protein>
<organism evidence="1 2">
    <name type="scientific">Cupriavidus oxalaticus</name>
    <dbReference type="NCBI Taxonomy" id="96344"/>
    <lineage>
        <taxon>Bacteria</taxon>
        <taxon>Pseudomonadati</taxon>
        <taxon>Pseudomonadota</taxon>
        <taxon>Betaproteobacteria</taxon>
        <taxon>Burkholderiales</taxon>
        <taxon>Burkholderiaceae</taxon>
        <taxon>Cupriavidus</taxon>
    </lineage>
</organism>
<gene>
    <name evidence="1" type="ORF">CO2235_90159</name>
</gene>
<dbReference type="AlphaFoldDB" id="A0A976BG02"/>
<reference evidence="1 2" key="1">
    <citation type="submission" date="2018-01" db="EMBL/GenBank/DDBJ databases">
        <authorList>
            <person name="Clerissi C."/>
        </authorList>
    </citation>
    <scope>NUCLEOTIDE SEQUENCE [LARGE SCALE GENOMIC DNA]</scope>
    <source>
        <strain evidence="1">Cupriavidus oxalaticus LMG 2235</strain>
    </source>
</reference>
<dbReference type="Proteomes" id="UP000256862">
    <property type="component" value="Chromosome CO2235"/>
</dbReference>
<sequence length="24" mass="2575">MYLFCSPDANYITGQVIAVAGNVQ</sequence>
<proteinExistence type="predicted"/>
<name>A0A976BG02_9BURK</name>